<dbReference type="Gene3D" id="3.40.50.1000">
    <property type="entry name" value="HAD superfamily/HAD-like"/>
    <property type="match status" value="1"/>
</dbReference>
<comment type="similarity">
    <text evidence="1 3">Belongs to the 5'(3')-deoxyribonucleotidase family.</text>
</comment>
<evidence type="ECO:0000256" key="1">
    <source>
        <dbReference type="ARBA" id="ARBA00009589"/>
    </source>
</evidence>
<accession>A0A4R5VVQ7</accession>
<dbReference type="GO" id="GO:0009264">
    <property type="term" value="P:deoxyribonucleotide catabolic process"/>
    <property type="evidence" value="ECO:0007669"/>
    <property type="project" value="InterPro"/>
</dbReference>
<dbReference type="Pfam" id="PF06941">
    <property type="entry name" value="NT5C"/>
    <property type="match status" value="1"/>
</dbReference>
<keyword evidence="8" id="KW-1185">Reference proteome</keyword>
<dbReference type="PANTHER" id="PTHR35134:SF2">
    <property type="entry name" value="NUCLEOTIDASE YQFW-RELATED"/>
    <property type="match status" value="1"/>
</dbReference>
<evidence type="ECO:0000313" key="7">
    <source>
        <dbReference type="Proteomes" id="UP000295132"/>
    </source>
</evidence>
<evidence type="ECO:0000313" key="5">
    <source>
        <dbReference type="EMBL" id="MDQ6597340.1"/>
    </source>
</evidence>
<evidence type="ECO:0000256" key="4">
    <source>
        <dbReference type="PIRSR" id="PIRSR610708-1"/>
    </source>
</evidence>
<name>A0A4R5VVQ7_9BACI</name>
<dbReference type="InterPro" id="IPR023214">
    <property type="entry name" value="HAD_sf"/>
</dbReference>
<evidence type="ECO:0000313" key="8">
    <source>
        <dbReference type="Proteomes" id="UP001178888"/>
    </source>
</evidence>
<dbReference type="InterPro" id="IPR009206">
    <property type="entry name" value="Nucleotidase_putative"/>
</dbReference>
<reference evidence="5" key="2">
    <citation type="submission" date="2023-08" db="EMBL/GenBank/DDBJ databases">
        <title>Nitrogen cycling bacteria in agricultural field soils.</title>
        <authorList>
            <person name="Jang J."/>
        </authorList>
    </citation>
    <scope>NUCLEOTIDE SEQUENCE</scope>
    <source>
        <strain evidence="5">PS3-36</strain>
    </source>
</reference>
<feature type="active site" description="Nucleophile" evidence="4">
    <location>
        <position position="6"/>
    </location>
</feature>
<dbReference type="SUPFAM" id="SSF56784">
    <property type="entry name" value="HAD-like"/>
    <property type="match status" value="1"/>
</dbReference>
<dbReference type="InterPro" id="IPR036412">
    <property type="entry name" value="HAD-like_sf"/>
</dbReference>
<keyword evidence="2 3" id="KW-0378">Hydrolase</keyword>
<reference evidence="6 7" key="1">
    <citation type="submission" date="2019-03" db="EMBL/GenBank/DDBJ databases">
        <title>Bacillus niacini sp. nov. a Nicotinate-Metabolizing Mesophile Isolated from Soil.</title>
        <authorList>
            <person name="Zhang G."/>
        </authorList>
    </citation>
    <scope>NUCLEOTIDE SEQUENCE [LARGE SCALE GENOMIC DNA]</scope>
    <source>
        <strain evidence="6 7">WN066</strain>
    </source>
</reference>
<evidence type="ECO:0000256" key="2">
    <source>
        <dbReference type="ARBA" id="ARBA00022801"/>
    </source>
</evidence>
<dbReference type="AlphaFoldDB" id="A0A4R5VVQ7"/>
<organism evidence="6 7">
    <name type="scientific">Bacillus salipaludis</name>
    <dbReference type="NCBI Taxonomy" id="2547811"/>
    <lineage>
        <taxon>Bacteria</taxon>
        <taxon>Bacillati</taxon>
        <taxon>Bacillota</taxon>
        <taxon>Bacilli</taxon>
        <taxon>Bacillales</taxon>
        <taxon>Bacillaceae</taxon>
        <taxon>Bacillus</taxon>
    </lineage>
</organism>
<dbReference type="Proteomes" id="UP000295132">
    <property type="component" value="Unassembled WGS sequence"/>
</dbReference>
<dbReference type="EMBL" id="SMYO01000003">
    <property type="protein sequence ID" value="TDK63225.1"/>
    <property type="molecule type" value="Genomic_DNA"/>
</dbReference>
<dbReference type="PIRSF" id="PIRSF021362">
    <property type="entry name" value="UCP021362_HAD"/>
    <property type="match status" value="1"/>
</dbReference>
<dbReference type="InterPro" id="IPR010708">
    <property type="entry name" value="5'(3')-deoxyribonucleotidase"/>
</dbReference>
<proteinExistence type="inferred from homology"/>
<dbReference type="EC" id="3.1.3.-" evidence="3"/>
<evidence type="ECO:0000313" key="6">
    <source>
        <dbReference type="EMBL" id="TDK63225.1"/>
    </source>
</evidence>
<dbReference type="GO" id="GO:0008253">
    <property type="term" value="F:5'-nucleotidase activity"/>
    <property type="evidence" value="ECO:0007669"/>
    <property type="project" value="InterPro"/>
</dbReference>
<evidence type="ECO:0000256" key="3">
    <source>
        <dbReference type="PIRNR" id="PIRNR021362"/>
    </source>
</evidence>
<sequence>MKIGFDIDDTLIDLRGHAFHLYNKKLNQNVPLNVFHGLNRVEIHEPFGLTDEQGKKLWNDSLEEIYYTECPPFPQAVETLQELEKQGHEIYYITSRPKEHGERTREWLKGRGFPVQNDRFFYGMQDNEKVEIIKGLKLDYYFDDKPEVLNTLLNETLRVYIKDQSYNRHLKLPRIVNWTELQEIVFKSI</sequence>
<feature type="active site" description="Proton donor" evidence="4">
    <location>
        <position position="8"/>
    </location>
</feature>
<dbReference type="InterPro" id="IPR052419">
    <property type="entry name" value="5_3-deoxyribonucleotidase-like"/>
</dbReference>
<gene>
    <name evidence="6" type="ORF">E2K98_07185</name>
    <name evidence="5" type="ORF">RCG21_13395</name>
</gene>
<dbReference type="EMBL" id="JAVGVR010000001">
    <property type="protein sequence ID" value="MDQ6597340.1"/>
    <property type="molecule type" value="Genomic_DNA"/>
</dbReference>
<dbReference type="Proteomes" id="UP001178888">
    <property type="component" value="Unassembled WGS sequence"/>
</dbReference>
<protein>
    <recommendedName>
        <fullName evidence="3">Nucleotidase</fullName>
        <ecNumber evidence="3">3.1.3.-</ecNumber>
    </recommendedName>
</protein>
<dbReference type="RefSeq" id="WP_133333567.1">
    <property type="nucleotide sequence ID" value="NZ_JAVGVR010000001.1"/>
</dbReference>
<comment type="caution">
    <text evidence="6">The sequence shown here is derived from an EMBL/GenBank/DDBJ whole genome shotgun (WGS) entry which is preliminary data.</text>
</comment>
<dbReference type="PANTHER" id="PTHR35134">
    <property type="entry name" value="NUCLEOTIDASE YQFW-RELATED"/>
    <property type="match status" value="1"/>
</dbReference>